<dbReference type="Proteomes" id="UP000649753">
    <property type="component" value="Unassembled WGS sequence"/>
</dbReference>
<proteinExistence type="predicted"/>
<organism evidence="1 2">
    <name type="scientific">Plantactinospora soyae</name>
    <dbReference type="NCBI Taxonomy" id="1544732"/>
    <lineage>
        <taxon>Bacteria</taxon>
        <taxon>Bacillati</taxon>
        <taxon>Actinomycetota</taxon>
        <taxon>Actinomycetes</taxon>
        <taxon>Micromonosporales</taxon>
        <taxon>Micromonosporaceae</taxon>
        <taxon>Plantactinospora</taxon>
    </lineage>
</organism>
<reference evidence="1" key="1">
    <citation type="submission" date="2020-10" db="EMBL/GenBank/DDBJ databases">
        <title>Sequencing the genomes of 1000 actinobacteria strains.</title>
        <authorList>
            <person name="Klenk H.-P."/>
        </authorList>
    </citation>
    <scope>NUCLEOTIDE SEQUENCE</scope>
    <source>
        <strain evidence="1">DSM 46832</strain>
    </source>
</reference>
<dbReference type="GO" id="GO:0003677">
    <property type="term" value="F:DNA binding"/>
    <property type="evidence" value="ECO:0007669"/>
    <property type="project" value="UniProtKB-KW"/>
</dbReference>
<evidence type="ECO:0000313" key="2">
    <source>
        <dbReference type="Proteomes" id="UP000649753"/>
    </source>
</evidence>
<dbReference type="EMBL" id="JADBEB010000001">
    <property type="protein sequence ID" value="MBE1487407.1"/>
    <property type="molecule type" value="Genomic_DNA"/>
</dbReference>
<dbReference type="RefSeq" id="WP_192767254.1">
    <property type="nucleotide sequence ID" value="NZ_JADBEB010000001.1"/>
</dbReference>
<sequence length="49" mass="5472">MAGTIRLDDHECPPCTALGYVGEGRTLPILYDAFDGYRRFAQFPANPRV</sequence>
<accession>A0A927M5L6</accession>
<evidence type="ECO:0000313" key="1">
    <source>
        <dbReference type="EMBL" id="MBE1487407.1"/>
    </source>
</evidence>
<protein>
    <submittedName>
        <fullName evidence="1">DNA-binding HxlR family transcriptional regulator</fullName>
    </submittedName>
</protein>
<keyword evidence="1" id="KW-0238">DNA-binding</keyword>
<keyword evidence="2" id="KW-1185">Reference proteome</keyword>
<gene>
    <name evidence="1" type="ORF">H4W31_003045</name>
</gene>
<name>A0A927M5L6_9ACTN</name>
<comment type="caution">
    <text evidence="1">The sequence shown here is derived from an EMBL/GenBank/DDBJ whole genome shotgun (WGS) entry which is preliminary data.</text>
</comment>
<dbReference type="AlphaFoldDB" id="A0A927M5L6"/>